<gene>
    <name evidence="1" type="ORF">H5410_062040</name>
</gene>
<dbReference type="OrthoDB" id="1304701at2759"/>
<dbReference type="EMBL" id="JACXVP010000012">
    <property type="protein sequence ID" value="KAG5572274.1"/>
    <property type="molecule type" value="Genomic_DNA"/>
</dbReference>
<protein>
    <submittedName>
        <fullName evidence="1">Uncharacterized protein</fullName>
    </submittedName>
</protein>
<dbReference type="AlphaFoldDB" id="A0A9J5W9N3"/>
<comment type="caution">
    <text evidence="1">The sequence shown here is derived from an EMBL/GenBank/DDBJ whole genome shotgun (WGS) entry which is preliminary data.</text>
</comment>
<organism evidence="1 2">
    <name type="scientific">Solanum commersonii</name>
    <name type="common">Commerson's wild potato</name>
    <name type="synonym">Commerson's nightshade</name>
    <dbReference type="NCBI Taxonomy" id="4109"/>
    <lineage>
        <taxon>Eukaryota</taxon>
        <taxon>Viridiplantae</taxon>
        <taxon>Streptophyta</taxon>
        <taxon>Embryophyta</taxon>
        <taxon>Tracheophyta</taxon>
        <taxon>Spermatophyta</taxon>
        <taxon>Magnoliopsida</taxon>
        <taxon>eudicotyledons</taxon>
        <taxon>Gunneridae</taxon>
        <taxon>Pentapetalae</taxon>
        <taxon>asterids</taxon>
        <taxon>lamiids</taxon>
        <taxon>Solanales</taxon>
        <taxon>Solanaceae</taxon>
        <taxon>Solanoideae</taxon>
        <taxon>Solaneae</taxon>
        <taxon>Solanum</taxon>
    </lineage>
</organism>
<sequence>MDTRCSCCRDTQLKTLDHLFTTSDLVIKVWNYVTRPLGITHNANTVYGVLDYWWQTNATNEVHKMLLHVTPFFALWEIWKTRNANRYDGKNISLFRIISQILFNVQVAISKKYSKMDSKWRWSTICLIAENYKPKITSIVNEQAASFDVATSSESVPVPRNEDPTPVAGELNRWCVEGQWKIYKDAKMKNDKAKMARLITKEHRVLTGSLHTVPDIHHLFNLHNEKIVREFYAFYAATLRGLISKQSKPIA</sequence>
<dbReference type="Proteomes" id="UP000824120">
    <property type="component" value="Chromosome 12"/>
</dbReference>
<accession>A0A9J5W9N3</accession>
<evidence type="ECO:0000313" key="2">
    <source>
        <dbReference type="Proteomes" id="UP000824120"/>
    </source>
</evidence>
<name>A0A9J5W9N3_SOLCO</name>
<reference evidence="1 2" key="1">
    <citation type="submission" date="2020-09" db="EMBL/GenBank/DDBJ databases">
        <title>De no assembly of potato wild relative species, Solanum commersonii.</title>
        <authorList>
            <person name="Cho K."/>
        </authorList>
    </citation>
    <scope>NUCLEOTIDE SEQUENCE [LARGE SCALE GENOMIC DNA]</scope>
    <source>
        <strain evidence="1">LZ3.2</strain>
        <tissue evidence="1">Leaf</tissue>
    </source>
</reference>
<evidence type="ECO:0000313" key="1">
    <source>
        <dbReference type="EMBL" id="KAG5572274.1"/>
    </source>
</evidence>
<proteinExistence type="predicted"/>
<keyword evidence="2" id="KW-1185">Reference proteome</keyword>